<evidence type="ECO:0000313" key="1">
    <source>
        <dbReference type="EMBL" id="SDE08202.1"/>
    </source>
</evidence>
<organism evidence="1 2">
    <name type="scientific">Niabella drilacis (strain DSM 25811 / CCM 8410 / CCUG 62505 / LMG 26954 / E90)</name>
    <dbReference type="NCBI Taxonomy" id="1285928"/>
    <lineage>
        <taxon>Bacteria</taxon>
        <taxon>Pseudomonadati</taxon>
        <taxon>Bacteroidota</taxon>
        <taxon>Chitinophagia</taxon>
        <taxon>Chitinophagales</taxon>
        <taxon>Chitinophagaceae</taxon>
        <taxon>Niabella</taxon>
    </lineage>
</organism>
<proteinExistence type="predicted"/>
<evidence type="ECO:0000313" key="2">
    <source>
        <dbReference type="Proteomes" id="UP000198757"/>
    </source>
</evidence>
<accession>A0A1G7A049</accession>
<dbReference type="EMBL" id="FMZO01000020">
    <property type="protein sequence ID" value="SDE08202.1"/>
    <property type="molecule type" value="Genomic_DNA"/>
</dbReference>
<dbReference type="AlphaFoldDB" id="A0A1G7A049"/>
<gene>
    <name evidence="1" type="ORF">SAMN04487894_12033</name>
</gene>
<protein>
    <submittedName>
        <fullName evidence="1">Uncharacterized protein</fullName>
    </submittedName>
</protein>
<reference evidence="2" key="1">
    <citation type="submission" date="2016-10" db="EMBL/GenBank/DDBJ databases">
        <authorList>
            <person name="Varghese N."/>
            <person name="Submissions S."/>
        </authorList>
    </citation>
    <scope>NUCLEOTIDE SEQUENCE [LARGE SCALE GENOMIC DNA]</scope>
    <source>
        <strain evidence="2">DSM 25811 / CCM 8410 / LMG 26954 / E90</strain>
    </source>
</reference>
<name>A0A1G7A049_NIADE</name>
<keyword evidence="2" id="KW-1185">Reference proteome</keyword>
<sequence length="46" mass="5358">MYSRQLVLSNPKTQCFGATHLQNHYEEEHITKGLSSFLSYHVVSYI</sequence>
<dbReference type="STRING" id="1285928.SAMN04487894_12033"/>
<dbReference type="Proteomes" id="UP000198757">
    <property type="component" value="Unassembled WGS sequence"/>
</dbReference>